<feature type="transmembrane region" description="Helical" evidence="8">
    <location>
        <begin position="214"/>
        <end position="239"/>
    </location>
</feature>
<reference evidence="9" key="1">
    <citation type="submission" date="2018-05" db="EMBL/GenBank/DDBJ databases">
        <authorList>
            <person name="Lanie J.A."/>
            <person name="Ng W.-L."/>
            <person name="Kazmierczak K.M."/>
            <person name="Andrzejewski T.M."/>
            <person name="Davidsen T.M."/>
            <person name="Wayne K.J."/>
            <person name="Tettelin H."/>
            <person name="Glass J.I."/>
            <person name="Rusch D."/>
            <person name="Podicherti R."/>
            <person name="Tsui H.-C.T."/>
            <person name="Winkler M.E."/>
        </authorList>
    </citation>
    <scope>NUCLEOTIDE SEQUENCE</scope>
</reference>
<feature type="transmembrane region" description="Helical" evidence="8">
    <location>
        <begin position="294"/>
        <end position="314"/>
    </location>
</feature>
<keyword evidence="4 8" id="KW-0812">Transmembrane</keyword>
<accession>A0A382DS38</accession>
<evidence type="ECO:0000313" key="9">
    <source>
        <dbReference type="EMBL" id="SVB41250.1"/>
    </source>
</evidence>
<keyword evidence="2" id="KW-1003">Cell membrane</keyword>
<dbReference type="AlphaFoldDB" id="A0A382DS38"/>
<evidence type="ECO:0000256" key="3">
    <source>
        <dbReference type="ARBA" id="ARBA00022670"/>
    </source>
</evidence>
<comment type="subcellular location">
    <subcellularLocation>
        <location evidence="1">Cell membrane</location>
        <topology evidence="1">Multi-pass membrane protein</topology>
    </subcellularLocation>
</comment>
<evidence type="ECO:0000256" key="7">
    <source>
        <dbReference type="ARBA" id="ARBA00023136"/>
    </source>
</evidence>
<feature type="transmembrane region" description="Helical" evidence="8">
    <location>
        <begin position="156"/>
        <end position="176"/>
    </location>
</feature>
<dbReference type="InterPro" id="IPR026392">
    <property type="entry name" value="Exo/Archaeosortase_dom"/>
</dbReference>
<evidence type="ECO:0000256" key="2">
    <source>
        <dbReference type="ARBA" id="ARBA00022475"/>
    </source>
</evidence>
<evidence type="ECO:0000256" key="8">
    <source>
        <dbReference type="SAM" id="Phobius"/>
    </source>
</evidence>
<dbReference type="GO" id="GO:0006508">
    <property type="term" value="P:proteolysis"/>
    <property type="evidence" value="ECO:0007669"/>
    <property type="project" value="UniProtKB-KW"/>
</dbReference>
<keyword evidence="3" id="KW-0645">Protease</keyword>
<feature type="transmembrane region" description="Helical" evidence="8">
    <location>
        <begin position="102"/>
        <end position="122"/>
    </location>
</feature>
<gene>
    <name evidence="9" type="ORF">METZ01_LOCUS194104</name>
</gene>
<organism evidence="9">
    <name type="scientific">marine metagenome</name>
    <dbReference type="NCBI Taxonomy" id="408172"/>
    <lineage>
        <taxon>unclassified sequences</taxon>
        <taxon>metagenomes</taxon>
        <taxon>ecological metagenomes</taxon>
    </lineage>
</organism>
<evidence type="ECO:0000256" key="1">
    <source>
        <dbReference type="ARBA" id="ARBA00004651"/>
    </source>
</evidence>
<feature type="transmembrane region" description="Helical" evidence="8">
    <location>
        <begin position="128"/>
        <end position="149"/>
    </location>
</feature>
<feature type="non-terminal residue" evidence="9">
    <location>
        <position position="315"/>
    </location>
</feature>
<protein>
    <recommendedName>
        <fullName evidence="10">Methanolan biosynthesis EpsI domain-containing protein</fullName>
    </recommendedName>
</protein>
<name>A0A382DS38_9ZZZZ</name>
<evidence type="ECO:0000256" key="6">
    <source>
        <dbReference type="ARBA" id="ARBA00022989"/>
    </source>
</evidence>
<dbReference type="Pfam" id="PF09721">
    <property type="entry name" value="Exosortase_EpsH"/>
    <property type="match status" value="1"/>
</dbReference>
<evidence type="ECO:0000256" key="5">
    <source>
        <dbReference type="ARBA" id="ARBA00022801"/>
    </source>
</evidence>
<keyword evidence="5" id="KW-0378">Hydrolase</keyword>
<keyword evidence="7 8" id="KW-0472">Membrane</keyword>
<sequence>MSESETNAEANRPSIGDELSRFWRGMPDKPLFFALLGAWLVFFQLLGNSTFGYVDTPSLYGWMNYAYGSSKDDELGYIIPLIVLGLCYWKRDELLAAPKRNWWPAMALVAFALAVHLLGYVIQQTRISIVGFYLGLYAMTGLVWGPAWLRASFFPVFLFAFAVPLGTMADFVTVPLRHLVSDVTGWICGTLLGVDIIQEGVQIFDSKRRYAYEIAAACSGIRSLTVTLAFFAIYGFVAFRMRWKTAVIILSAFPLAVAGNVFRLALIILAAEVAESAQPGAGQAAGNFVHSNGFLSLLPYVPAFVGVLILGRVIK</sequence>
<evidence type="ECO:0000256" key="4">
    <source>
        <dbReference type="ARBA" id="ARBA00022692"/>
    </source>
</evidence>
<feature type="transmembrane region" description="Helical" evidence="8">
    <location>
        <begin position="74"/>
        <end position="90"/>
    </location>
</feature>
<keyword evidence="6 8" id="KW-1133">Transmembrane helix</keyword>
<feature type="transmembrane region" description="Helical" evidence="8">
    <location>
        <begin position="246"/>
        <end position="274"/>
    </location>
</feature>
<dbReference type="NCBIfam" id="TIGR04178">
    <property type="entry name" value="exo_archaeo"/>
    <property type="match status" value="1"/>
</dbReference>
<feature type="transmembrane region" description="Helical" evidence="8">
    <location>
        <begin position="31"/>
        <end position="54"/>
    </location>
</feature>
<dbReference type="InterPro" id="IPR019127">
    <property type="entry name" value="Exosortase"/>
</dbReference>
<dbReference type="EMBL" id="UINC01040827">
    <property type="protein sequence ID" value="SVB41250.1"/>
    <property type="molecule type" value="Genomic_DNA"/>
</dbReference>
<dbReference type="GO" id="GO:0008233">
    <property type="term" value="F:peptidase activity"/>
    <property type="evidence" value="ECO:0007669"/>
    <property type="project" value="UniProtKB-KW"/>
</dbReference>
<evidence type="ECO:0008006" key="10">
    <source>
        <dbReference type="Google" id="ProtNLM"/>
    </source>
</evidence>
<dbReference type="GO" id="GO:0005886">
    <property type="term" value="C:plasma membrane"/>
    <property type="evidence" value="ECO:0007669"/>
    <property type="project" value="UniProtKB-SubCell"/>
</dbReference>
<proteinExistence type="predicted"/>